<feature type="domain" description="CCHC-type" evidence="2">
    <location>
        <begin position="33"/>
        <end position="46"/>
    </location>
</feature>
<evidence type="ECO:0000313" key="4">
    <source>
        <dbReference type="Proteomes" id="UP000593577"/>
    </source>
</evidence>
<keyword evidence="1" id="KW-0863">Zinc-finger</keyword>
<keyword evidence="1" id="KW-0862">Zinc</keyword>
<dbReference type="GO" id="GO:0008270">
    <property type="term" value="F:zinc ion binding"/>
    <property type="evidence" value="ECO:0007669"/>
    <property type="project" value="UniProtKB-KW"/>
</dbReference>
<accession>A0A7J8Y0X1</accession>
<reference evidence="3 4" key="1">
    <citation type="journal article" date="2019" name="Genome Biol. Evol.">
        <title>Insights into the evolution of the New World diploid cottons (Gossypium, subgenus Houzingenia) based on genome sequencing.</title>
        <authorList>
            <person name="Grover C.E."/>
            <person name="Arick M.A. 2nd"/>
            <person name="Thrash A."/>
            <person name="Conover J.L."/>
            <person name="Sanders W.S."/>
            <person name="Peterson D.G."/>
            <person name="Frelichowski J.E."/>
            <person name="Scheffler J.A."/>
            <person name="Scheffler B.E."/>
            <person name="Wendel J.F."/>
        </authorList>
    </citation>
    <scope>NUCLEOTIDE SEQUENCE [LARGE SCALE GENOMIC DNA]</scope>
    <source>
        <strain evidence="3">185</strain>
        <tissue evidence="3">Leaf</tissue>
    </source>
</reference>
<gene>
    <name evidence="3" type="ORF">Goari_010197</name>
</gene>
<sequence length="226" mass="24622">MAVFINLDRSLVSQVLVNGEIQWVIYEALLTICFSCGKYGHVKEMCLSLAVNPVSESKKVVTTDNLREDKIRAGKVDKGTEKETLGSRFVALNGMGEMIVDEGGTERKLKAWDKQGLGCGFEAQEGIVQQVETRVGAETSLGYGYAGLTSKQLGKRSMQVGWVLELTHFNPTFEDTGGTDVTLDGTVLDPGKHTAITFKENSYPNKDNVPGEATFSNRGCYTPNLA</sequence>
<organism evidence="3 4">
    <name type="scientific">Gossypium aridum</name>
    <name type="common">American cotton</name>
    <name type="synonym">Erioxylum aridum</name>
    <dbReference type="NCBI Taxonomy" id="34290"/>
    <lineage>
        <taxon>Eukaryota</taxon>
        <taxon>Viridiplantae</taxon>
        <taxon>Streptophyta</taxon>
        <taxon>Embryophyta</taxon>
        <taxon>Tracheophyta</taxon>
        <taxon>Spermatophyta</taxon>
        <taxon>Magnoliopsida</taxon>
        <taxon>eudicotyledons</taxon>
        <taxon>Gunneridae</taxon>
        <taxon>Pentapetalae</taxon>
        <taxon>rosids</taxon>
        <taxon>malvids</taxon>
        <taxon>Malvales</taxon>
        <taxon>Malvaceae</taxon>
        <taxon>Malvoideae</taxon>
        <taxon>Gossypium</taxon>
    </lineage>
</organism>
<evidence type="ECO:0000256" key="1">
    <source>
        <dbReference type="PROSITE-ProRule" id="PRU00047"/>
    </source>
</evidence>
<dbReference type="GO" id="GO:0003676">
    <property type="term" value="F:nucleic acid binding"/>
    <property type="evidence" value="ECO:0007669"/>
    <property type="project" value="InterPro"/>
</dbReference>
<name>A0A7J8Y0X1_GOSAI</name>
<evidence type="ECO:0000313" key="3">
    <source>
        <dbReference type="EMBL" id="MBA0692659.1"/>
    </source>
</evidence>
<protein>
    <recommendedName>
        <fullName evidence="2">CCHC-type domain-containing protein</fullName>
    </recommendedName>
</protein>
<keyword evidence="4" id="KW-1185">Reference proteome</keyword>
<dbReference type="Proteomes" id="UP000593577">
    <property type="component" value="Unassembled WGS sequence"/>
</dbReference>
<dbReference type="PROSITE" id="PS50158">
    <property type="entry name" value="ZF_CCHC"/>
    <property type="match status" value="1"/>
</dbReference>
<keyword evidence="1" id="KW-0479">Metal-binding</keyword>
<comment type="caution">
    <text evidence="3">The sequence shown here is derived from an EMBL/GenBank/DDBJ whole genome shotgun (WGS) entry which is preliminary data.</text>
</comment>
<proteinExistence type="predicted"/>
<dbReference type="EMBL" id="JABFAA010000009">
    <property type="protein sequence ID" value="MBA0692659.1"/>
    <property type="molecule type" value="Genomic_DNA"/>
</dbReference>
<evidence type="ECO:0000259" key="2">
    <source>
        <dbReference type="PROSITE" id="PS50158"/>
    </source>
</evidence>
<dbReference type="AlphaFoldDB" id="A0A7J8Y0X1"/>
<dbReference type="InterPro" id="IPR001878">
    <property type="entry name" value="Znf_CCHC"/>
</dbReference>